<evidence type="ECO:0000313" key="1">
    <source>
        <dbReference type="EMBL" id="MFC5530421.1"/>
    </source>
</evidence>
<name>A0ABW0R004_9BACL</name>
<organism evidence="1 2">
    <name type="scientific">Cohnella yongneupensis</name>
    <dbReference type="NCBI Taxonomy" id="425006"/>
    <lineage>
        <taxon>Bacteria</taxon>
        <taxon>Bacillati</taxon>
        <taxon>Bacillota</taxon>
        <taxon>Bacilli</taxon>
        <taxon>Bacillales</taxon>
        <taxon>Paenibacillaceae</taxon>
        <taxon>Cohnella</taxon>
    </lineage>
</organism>
<sequence>MIDIDEVLHLLQSSGSKNLICRDLEFRPQNLAMFIAALSNMPDEYGYIVIGANKSTDKYSINGVSAGFKIDEPIKRALGLLSEQPIIDFGRLTIDGKNIYAIKVKKITSSIFFKSTQTVESQPDLFIRDLYLACIKLQARKLFVNATEDERNDFIADLLETNGYRLKDQTRRGSSAVGKSSGEVDIYIEKNGMPFTIIEALNLDSLNTNYLNTHLDKIYSYDSAGNMFNVCLSYVKVKDFGSFWNKYCSHVKNHEYPVMLISSDMNADKDYSYSDIRYMTTTHNRSGKTTFLYHICVKIQETLF</sequence>
<dbReference type="Proteomes" id="UP001596108">
    <property type="component" value="Unassembled WGS sequence"/>
</dbReference>
<protein>
    <recommendedName>
        <fullName evidence="3">Schlafen AlbA-2 domain-containing protein</fullName>
    </recommendedName>
</protein>
<proteinExistence type="predicted"/>
<dbReference type="RefSeq" id="WP_378112367.1">
    <property type="nucleotide sequence ID" value="NZ_JBHSNC010000042.1"/>
</dbReference>
<evidence type="ECO:0008006" key="3">
    <source>
        <dbReference type="Google" id="ProtNLM"/>
    </source>
</evidence>
<comment type="caution">
    <text evidence="1">The sequence shown here is derived from an EMBL/GenBank/DDBJ whole genome shotgun (WGS) entry which is preliminary data.</text>
</comment>
<evidence type="ECO:0000313" key="2">
    <source>
        <dbReference type="Proteomes" id="UP001596108"/>
    </source>
</evidence>
<dbReference type="Gene3D" id="3.30.950.30">
    <property type="entry name" value="Schlafen, AAA domain"/>
    <property type="match status" value="1"/>
</dbReference>
<reference evidence="2" key="1">
    <citation type="journal article" date="2019" name="Int. J. Syst. Evol. Microbiol.">
        <title>The Global Catalogue of Microorganisms (GCM) 10K type strain sequencing project: providing services to taxonomists for standard genome sequencing and annotation.</title>
        <authorList>
            <consortium name="The Broad Institute Genomics Platform"/>
            <consortium name="The Broad Institute Genome Sequencing Center for Infectious Disease"/>
            <person name="Wu L."/>
            <person name="Ma J."/>
        </authorList>
    </citation>
    <scope>NUCLEOTIDE SEQUENCE [LARGE SCALE GENOMIC DNA]</scope>
    <source>
        <strain evidence="2">CGMCC 1.18578</strain>
    </source>
</reference>
<gene>
    <name evidence="1" type="ORF">ACFPQ4_13365</name>
</gene>
<dbReference type="EMBL" id="JBHSNC010000042">
    <property type="protein sequence ID" value="MFC5530421.1"/>
    <property type="molecule type" value="Genomic_DNA"/>
</dbReference>
<keyword evidence="2" id="KW-1185">Reference proteome</keyword>
<dbReference type="InterPro" id="IPR038461">
    <property type="entry name" value="Schlafen_AlbA_2_dom_sf"/>
</dbReference>
<accession>A0ABW0R004</accession>